<feature type="compositionally biased region" description="Basic and acidic residues" evidence="1">
    <location>
        <begin position="235"/>
        <end position="251"/>
    </location>
</feature>
<keyword evidence="5" id="KW-1185">Reference proteome</keyword>
<evidence type="ECO:0000313" key="4">
    <source>
        <dbReference type="EMBL" id="CDF35367.1"/>
    </source>
</evidence>
<protein>
    <submittedName>
        <fullName evidence="4">Transposon Ty3-I Gag-Pol polyprotein-like</fullName>
    </submittedName>
</protein>
<proteinExistence type="predicted"/>
<evidence type="ECO:0000256" key="1">
    <source>
        <dbReference type="SAM" id="MobiDB-lite"/>
    </source>
</evidence>
<dbReference type="InterPro" id="IPR052055">
    <property type="entry name" value="Hepadnavirus_pol/RT"/>
</dbReference>
<reference evidence="5" key="1">
    <citation type="journal article" date="2013" name="Proc. Natl. Acad. Sci. U.S.A.">
        <title>Genome structure and metabolic features in the red seaweed Chondrus crispus shed light on evolution of the Archaeplastida.</title>
        <authorList>
            <person name="Collen J."/>
            <person name="Porcel B."/>
            <person name="Carre W."/>
            <person name="Ball S.G."/>
            <person name="Chaparro C."/>
            <person name="Tonon T."/>
            <person name="Barbeyron T."/>
            <person name="Michel G."/>
            <person name="Noel B."/>
            <person name="Valentin K."/>
            <person name="Elias M."/>
            <person name="Artiguenave F."/>
            <person name="Arun A."/>
            <person name="Aury J.M."/>
            <person name="Barbosa-Neto J.F."/>
            <person name="Bothwell J.H."/>
            <person name="Bouget F.Y."/>
            <person name="Brillet L."/>
            <person name="Cabello-Hurtado F."/>
            <person name="Capella-Gutierrez S."/>
            <person name="Charrier B."/>
            <person name="Cladiere L."/>
            <person name="Cock J.M."/>
            <person name="Coelho S.M."/>
            <person name="Colleoni C."/>
            <person name="Czjzek M."/>
            <person name="Da Silva C."/>
            <person name="Delage L."/>
            <person name="Denoeud F."/>
            <person name="Deschamps P."/>
            <person name="Dittami S.M."/>
            <person name="Gabaldon T."/>
            <person name="Gachon C.M."/>
            <person name="Groisillier A."/>
            <person name="Herve C."/>
            <person name="Jabbari K."/>
            <person name="Katinka M."/>
            <person name="Kloareg B."/>
            <person name="Kowalczyk N."/>
            <person name="Labadie K."/>
            <person name="Leblanc C."/>
            <person name="Lopez P.J."/>
            <person name="McLachlan D.H."/>
            <person name="Meslet-Cladiere L."/>
            <person name="Moustafa A."/>
            <person name="Nehr Z."/>
            <person name="Nyvall Collen P."/>
            <person name="Panaud O."/>
            <person name="Partensky F."/>
            <person name="Poulain J."/>
            <person name="Rensing S.A."/>
            <person name="Rousvoal S."/>
            <person name="Samson G."/>
            <person name="Symeonidi A."/>
            <person name="Weissenbach J."/>
            <person name="Zambounis A."/>
            <person name="Wincker P."/>
            <person name="Boyen C."/>
        </authorList>
    </citation>
    <scope>NUCLEOTIDE SEQUENCE [LARGE SCALE GENOMIC DNA]</scope>
    <source>
        <strain evidence="5">cv. Stackhouse</strain>
    </source>
</reference>
<feature type="region of interest" description="Disordered" evidence="1">
    <location>
        <begin position="227"/>
        <end position="251"/>
    </location>
</feature>
<accession>R7QA14</accession>
<keyword evidence="2" id="KW-1133">Transmembrane helix</keyword>
<dbReference type="GeneID" id="17322897"/>
<dbReference type="Proteomes" id="UP000012073">
    <property type="component" value="Unassembled WGS sequence"/>
</dbReference>
<dbReference type="OrthoDB" id="6771932at2759"/>
<keyword evidence="2" id="KW-0472">Membrane</keyword>
<dbReference type="Pfam" id="PF00078">
    <property type="entry name" value="RVT_1"/>
    <property type="match status" value="1"/>
</dbReference>
<dbReference type="PANTHER" id="PTHR33050">
    <property type="entry name" value="REVERSE TRANSCRIPTASE DOMAIN-CONTAINING PROTEIN"/>
    <property type="match status" value="1"/>
</dbReference>
<dbReference type="KEGG" id="ccp:CHC_T00010275001"/>
<dbReference type="RefSeq" id="XP_005715186.1">
    <property type="nucleotide sequence ID" value="XM_005715129.1"/>
</dbReference>
<sequence length="251" mass="28387">MEAGTFRMDQISDLASELRKGDHLFKADIQDAYYHLRVRKVDKMRLAFYVGSRIYVPLCLNCGLAVAPWFFTKAMSPVVAWLRRLGHRVFAYLDDFFGAAKPGRPDTATGQKETVELGRVMPLLFAKLGLNLHPGKCFFSGSTRLELLGILVDTEEERFLLSPKKLQPIEAGAARLLRYASRHRRYVKRKDVERFAGLANASSPAVVDCRLRLRELFTALSLSPVTPHLPQKPHTSSEIKVSRTRDVTRDA</sequence>
<keyword evidence="2" id="KW-0812">Transmembrane</keyword>
<dbReference type="PANTHER" id="PTHR33050:SF7">
    <property type="entry name" value="RIBONUCLEASE H"/>
    <property type="match status" value="1"/>
</dbReference>
<gene>
    <name evidence="4" type="ORF">CHC_T00010275001</name>
</gene>
<evidence type="ECO:0000313" key="5">
    <source>
        <dbReference type="Proteomes" id="UP000012073"/>
    </source>
</evidence>
<evidence type="ECO:0000256" key="2">
    <source>
        <dbReference type="SAM" id="Phobius"/>
    </source>
</evidence>
<feature type="domain" description="Reverse transcriptase" evidence="3">
    <location>
        <begin position="12"/>
        <end position="150"/>
    </location>
</feature>
<dbReference type="InterPro" id="IPR000477">
    <property type="entry name" value="RT_dom"/>
</dbReference>
<feature type="transmembrane region" description="Helical" evidence="2">
    <location>
        <begin position="46"/>
        <end position="71"/>
    </location>
</feature>
<dbReference type="InterPro" id="IPR043128">
    <property type="entry name" value="Rev_trsase/Diguanyl_cyclase"/>
</dbReference>
<dbReference type="EMBL" id="HG001729">
    <property type="protein sequence ID" value="CDF35367.1"/>
    <property type="molecule type" value="Genomic_DNA"/>
</dbReference>
<dbReference type="InterPro" id="IPR043502">
    <property type="entry name" value="DNA/RNA_pol_sf"/>
</dbReference>
<dbReference type="Gramene" id="CDF35367">
    <property type="protein sequence ID" value="CDF35367"/>
    <property type="gene ID" value="CHC_T00010275001"/>
</dbReference>
<dbReference type="Gene3D" id="3.30.70.270">
    <property type="match status" value="1"/>
</dbReference>
<dbReference type="AlphaFoldDB" id="R7QA14"/>
<evidence type="ECO:0000259" key="3">
    <source>
        <dbReference type="Pfam" id="PF00078"/>
    </source>
</evidence>
<dbReference type="SUPFAM" id="SSF56672">
    <property type="entry name" value="DNA/RNA polymerases"/>
    <property type="match status" value="1"/>
</dbReference>
<organism evidence="4 5">
    <name type="scientific">Chondrus crispus</name>
    <name type="common">Carrageen Irish moss</name>
    <name type="synonym">Polymorpha crispa</name>
    <dbReference type="NCBI Taxonomy" id="2769"/>
    <lineage>
        <taxon>Eukaryota</taxon>
        <taxon>Rhodophyta</taxon>
        <taxon>Florideophyceae</taxon>
        <taxon>Rhodymeniophycidae</taxon>
        <taxon>Gigartinales</taxon>
        <taxon>Gigartinaceae</taxon>
        <taxon>Chondrus</taxon>
    </lineage>
</organism>
<name>R7QA14_CHOCR</name>